<keyword evidence="3" id="KW-1185">Reference proteome</keyword>
<dbReference type="EMBL" id="BGPR01240238">
    <property type="protein sequence ID" value="GBM07004.1"/>
    <property type="molecule type" value="Genomic_DNA"/>
</dbReference>
<evidence type="ECO:0000313" key="2">
    <source>
        <dbReference type="EMBL" id="GBM07004.1"/>
    </source>
</evidence>
<reference evidence="1 3" key="1">
    <citation type="journal article" date="2019" name="Sci. Rep.">
        <title>Orb-weaving spider Araneus ventricosus genome elucidates the spidroin gene catalogue.</title>
        <authorList>
            <person name="Kono N."/>
            <person name="Nakamura H."/>
            <person name="Ohtoshi R."/>
            <person name="Moran D.A.P."/>
            <person name="Shinohara A."/>
            <person name="Yoshida Y."/>
            <person name="Fujiwara M."/>
            <person name="Mori M."/>
            <person name="Tomita M."/>
            <person name="Arakawa K."/>
        </authorList>
    </citation>
    <scope>NUCLEOTIDE SEQUENCE [LARGE SCALE GENOMIC DNA]</scope>
</reference>
<dbReference type="EMBL" id="BGPR01240223">
    <property type="protein sequence ID" value="GBM06968.1"/>
    <property type="molecule type" value="Genomic_DNA"/>
</dbReference>
<gene>
    <name evidence="2" type="ORF">AVEN_251822_1</name>
    <name evidence="1" type="ORF">AVEN_98918_1</name>
</gene>
<dbReference type="AlphaFoldDB" id="A0A4Y2CTE9"/>
<sequence>RVPEAQSHCWLLEILTHSRFLNDVGRVCVINIDEFHRLDYQENKADKENKGLESSPHNGFLYNTTVIS</sequence>
<proteinExistence type="predicted"/>
<protein>
    <submittedName>
        <fullName evidence="1">Uncharacterized protein</fullName>
    </submittedName>
</protein>
<evidence type="ECO:0000313" key="3">
    <source>
        <dbReference type="Proteomes" id="UP000499080"/>
    </source>
</evidence>
<comment type="caution">
    <text evidence="1">The sequence shown here is derived from an EMBL/GenBank/DDBJ whole genome shotgun (WGS) entry which is preliminary data.</text>
</comment>
<organism evidence="1 3">
    <name type="scientific">Araneus ventricosus</name>
    <name type="common">Orbweaver spider</name>
    <name type="synonym">Epeira ventricosa</name>
    <dbReference type="NCBI Taxonomy" id="182803"/>
    <lineage>
        <taxon>Eukaryota</taxon>
        <taxon>Metazoa</taxon>
        <taxon>Ecdysozoa</taxon>
        <taxon>Arthropoda</taxon>
        <taxon>Chelicerata</taxon>
        <taxon>Arachnida</taxon>
        <taxon>Araneae</taxon>
        <taxon>Araneomorphae</taxon>
        <taxon>Entelegynae</taxon>
        <taxon>Araneoidea</taxon>
        <taxon>Araneidae</taxon>
        <taxon>Araneus</taxon>
    </lineage>
</organism>
<dbReference type="Proteomes" id="UP000499080">
    <property type="component" value="Unassembled WGS sequence"/>
</dbReference>
<name>A0A4Y2CTE9_ARAVE</name>
<feature type="non-terminal residue" evidence="1">
    <location>
        <position position="1"/>
    </location>
</feature>
<evidence type="ECO:0000313" key="1">
    <source>
        <dbReference type="EMBL" id="GBM06968.1"/>
    </source>
</evidence>
<accession>A0A4Y2CTE9</accession>